<dbReference type="SMART" id="SM00563">
    <property type="entry name" value="PlsC"/>
    <property type="match status" value="1"/>
</dbReference>
<dbReference type="EMBL" id="PHRG01000005">
    <property type="protein sequence ID" value="PJO74839.1"/>
    <property type="molecule type" value="Genomic_DNA"/>
</dbReference>
<dbReference type="GeneID" id="97176098"/>
<evidence type="ECO:0000259" key="1">
    <source>
        <dbReference type="SMART" id="SM00563"/>
    </source>
</evidence>
<protein>
    <submittedName>
        <fullName evidence="2">Glycerol acyltransferase</fullName>
    </submittedName>
</protein>
<dbReference type="RefSeq" id="WP_100355380.1">
    <property type="nucleotide sequence ID" value="NZ_CBDBYO010000018.1"/>
</dbReference>
<name>A0A2H9ULC8_9GAMM</name>
<accession>A0A2H9ULC8</accession>
<sequence length="258" mass="29843">MQAKHDGQWIRRLSAFSKLYFTPTFLGAEYMDASRPAMYVGNHSMYGIFDAPMLIDYLYNEHKVAVVSIADHSHFYVPLWREAVKKFGAIDGTQAYVRAAMQQGYSILVFPGGGREVLKRQGEQYQLIWKQRYGFLKLAQEFNYDLVPFAALGADEVYEIGFNANKIIQHKYFQTLLKIPQLNKLLRQGDVIPSLPKHLLPKRLPFYFQFMPRLSIAQVQTQEELVEFRHSLQQHIYTGLAALTVQRQQDQQATESSL</sequence>
<dbReference type="InterPro" id="IPR002123">
    <property type="entry name" value="Plipid/glycerol_acylTrfase"/>
</dbReference>
<feature type="domain" description="Phospholipid/glycerol acyltransferase" evidence="1">
    <location>
        <begin position="37"/>
        <end position="154"/>
    </location>
</feature>
<dbReference type="AlphaFoldDB" id="A0A2H9ULC8"/>
<dbReference type="Pfam" id="PF01553">
    <property type="entry name" value="Acyltransferase"/>
    <property type="match status" value="1"/>
</dbReference>
<dbReference type="PANTHER" id="PTHR22753:SF14">
    <property type="entry name" value="MONOACYLGLYCEROL_DIACYLGLYCEROL O-ACYLTRANSFERASE"/>
    <property type="match status" value="1"/>
</dbReference>
<proteinExistence type="predicted"/>
<dbReference type="SUPFAM" id="SSF69593">
    <property type="entry name" value="Glycerol-3-phosphate (1)-acyltransferase"/>
    <property type="match status" value="1"/>
</dbReference>
<dbReference type="PANTHER" id="PTHR22753">
    <property type="entry name" value="TRANSMEMBRANE PROTEIN 68"/>
    <property type="match status" value="1"/>
</dbReference>
<evidence type="ECO:0000313" key="5">
    <source>
        <dbReference type="Proteomes" id="UP000243446"/>
    </source>
</evidence>
<evidence type="ECO:0000313" key="4">
    <source>
        <dbReference type="Proteomes" id="UP000242351"/>
    </source>
</evidence>
<evidence type="ECO:0000313" key="2">
    <source>
        <dbReference type="EMBL" id="PJI32509.1"/>
    </source>
</evidence>
<accession>A0A2H9YQC4</accession>
<reference evidence="2 4" key="3">
    <citation type="submission" date="2017-12" db="EMBL/GenBank/DDBJ databases">
        <title>Revising the taxonomy of the Acinetobacter lwoffii group: the description of Acinetobacter pseudolwoffii sp. nov. and emended description of Acinetobacter lwoffii.</title>
        <authorList>
            <person name="Nemec A."/>
        </authorList>
    </citation>
    <scope>NUCLEOTIDE SEQUENCE [LARGE SCALE GENOMIC DNA]</scope>
    <source>
        <strain evidence="2 4">ANC 5347</strain>
    </source>
</reference>
<dbReference type="Proteomes" id="UP000242351">
    <property type="component" value="Unassembled WGS sequence"/>
</dbReference>
<reference evidence="2 4" key="2">
    <citation type="submission" date="2017-11" db="EMBL/GenBank/DDBJ databases">
        <authorList>
            <person name="Han C.G."/>
        </authorList>
    </citation>
    <scope>NUCLEOTIDE SEQUENCE [LARGE SCALE GENOMIC DNA]</scope>
    <source>
        <strain evidence="2 4">ANC 5347</strain>
    </source>
</reference>
<dbReference type="GO" id="GO:0016020">
    <property type="term" value="C:membrane"/>
    <property type="evidence" value="ECO:0007669"/>
    <property type="project" value="TreeGrafter"/>
</dbReference>
<keyword evidence="2" id="KW-0012">Acyltransferase</keyword>
<gene>
    <name evidence="2" type="ORF">CU320_08745</name>
    <name evidence="3" type="ORF">CWI32_10595</name>
</gene>
<reference evidence="3 5" key="1">
    <citation type="submission" date="2017-11" db="EMBL/GenBank/DDBJ databases">
        <title>Revising the taxonomy of the Acinetobacter lwoffii group: the description of Acinetobacter pseudolwoffii sp. nov. and emended description of Acinetobacter lwoffii.</title>
        <authorList>
            <person name="Nemec A."/>
            <person name="Radolfova-Krizova L."/>
        </authorList>
    </citation>
    <scope>NUCLEOTIDE SEQUENCE [LARGE SCALE GENOMIC DNA]</scope>
    <source>
        <strain evidence="3 5">ANC 5044</strain>
    </source>
</reference>
<dbReference type="GO" id="GO:0016746">
    <property type="term" value="F:acyltransferase activity"/>
    <property type="evidence" value="ECO:0007669"/>
    <property type="project" value="UniProtKB-KW"/>
</dbReference>
<evidence type="ECO:0000313" key="3">
    <source>
        <dbReference type="EMBL" id="PJO74839.1"/>
    </source>
</evidence>
<comment type="caution">
    <text evidence="2">The sequence shown here is derived from an EMBL/GenBank/DDBJ whole genome shotgun (WGS) entry which is preliminary data.</text>
</comment>
<keyword evidence="2" id="KW-0808">Transferase</keyword>
<organism evidence="2 4">
    <name type="scientific">Acinetobacter pseudolwoffii</name>
    <dbReference type="NCBI Taxonomy" id="2053287"/>
    <lineage>
        <taxon>Bacteria</taxon>
        <taxon>Pseudomonadati</taxon>
        <taxon>Pseudomonadota</taxon>
        <taxon>Gammaproteobacteria</taxon>
        <taxon>Moraxellales</taxon>
        <taxon>Moraxellaceae</taxon>
        <taxon>Acinetobacter</taxon>
    </lineage>
</organism>
<dbReference type="Proteomes" id="UP000243446">
    <property type="component" value="Unassembled WGS sequence"/>
</dbReference>
<dbReference type="EMBL" id="PGOZ01000009">
    <property type="protein sequence ID" value="PJI32509.1"/>
    <property type="molecule type" value="Genomic_DNA"/>
</dbReference>